<dbReference type="AlphaFoldDB" id="A0A3M8DXQ3"/>
<dbReference type="EMBL" id="RHHQ01000003">
    <property type="protein sequence ID" value="RNB92325.1"/>
    <property type="molecule type" value="Genomic_DNA"/>
</dbReference>
<comment type="caution">
    <text evidence="1">The sequence shown here is derived from an EMBL/GenBank/DDBJ whole genome shotgun (WGS) entry which is preliminary data.</text>
</comment>
<dbReference type="PANTHER" id="PTHR12993">
    <property type="entry name" value="N-ACETYLGLUCOSAMINYL-PHOSPHATIDYLINOSITOL DE-N-ACETYLASE-RELATED"/>
    <property type="match status" value="1"/>
</dbReference>
<dbReference type="GO" id="GO:0016811">
    <property type="term" value="F:hydrolase activity, acting on carbon-nitrogen (but not peptide) bonds, in linear amides"/>
    <property type="evidence" value="ECO:0007669"/>
    <property type="project" value="TreeGrafter"/>
</dbReference>
<keyword evidence="2" id="KW-1185">Reference proteome</keyword>
<dbReference type="Pfam" id="PF02585">
    <property type="entry name" value="PIG-L"/>
    <property type="match status" value="1"/>
</dbReference>
<dbReference type="SUPFAM" id="SSF102588">
    <property type="entry name" value="LmbE-like"/>
    <property type="match status" value="1"/>
</dbReference>
<dbReference type="InterPro" id="IPR024078">
    <property type="entry name" value="LmbE-like_dom_sf"/>
</dbReference>
<dbReference type="PANTHER" id="PTHR12993:SF11">
    <property type="entry name" value="N-ACETYLGLUCOSAMINYL-PHOSPHATIDYLINOSITOL DE-N-ACETYLASE"/>
    <property type="match status" value="1"/>
</dbReference>
<evidence type="ECO:0000313" key="2">
    <source>
        <dbReference type="Proteomes" id="UP000271031"/>
    </source>
</evidence>
<protein>
    <submittedName>
        <fullName evidence="1">PIG-L family deacetylase</fullName>
    </submittedName>
</protein>
<evidence type="ECO:0000313" key="1">
    <source>
        <dbReference type="EMBL" id="RNB92325.1"/>
    </source>
</evidence>
<proteinExistence type="predicted"/>
<dbReference type="InterPro" id="IPR003737">
    <property type="entry name" value="GlcNAc_PI_deacetylase-related"/>
</dbReference>
<gene>
    <name evidence="1" type="ORF">EDM56_01080</name>
</gene>
<name>A0A3M8DXQ3_9BACL</name>
<sequence>MRSNKLMVVAHPDDEAIFGGAQLLKKPGWKVICVTNGDHRVRRREFIKVMKRAGAAYEIWSFPDQWKGDFDRKALKEKLKKELASHSYKKIVTHNKKGEYGHTQHIALSQIMHSLVKKNLHVFKKGKKIMPLTLLKKKLDLLMLYPSQRSIIEMYKKEIMYEALKKVN</sequence>
<dbReference type="RefSeq" id="WP_122916031.1">
    <property type="nucleotide sequence ID" value="NZ_RHHQ01000003.1"/>
</dbReference>
<organism evidence="1 2">
    <name type="scientific">Brevibacillus fluminis</name>
    <dbReference type="NCBI Taxonomy" id="511487"/>
    <lineage>
        <taxon>Bacteria</taxon>
        <taxon>Bacillati</taxon>
        <taxon>Bacillota</taxon>
        <taxon>Bacilli</taxon>
        <taxon>Bacillales</taxon>
        <taxon>Paenibacillaceae</taxon>
        <taxon>Brevibacillus</taxon>
    </lineage>
</organism>
<accession>A0A3M8DXQ3</accession>
<reference evidence="1 2" key="1">
    <citation type="submission" date="2018-10" db="EMBL/GenBank/DDBJ databases">
        <title>Phylogenomics of Brevibacillus.</title>
        <authorList>
            <person name="Dunlap C."/>
        </authorList>
    </citation>
    <scope>NUCLEOTIDE SEQUENCE [LARGE SCALE GENOMIC DNA]</scope>
    <source>
        <strain evidence="1 2">JCM 15716</strain>
    </source>
</reference>
<dbReference type="Proteomes" id="UP000271031">
    <property type="component" value="Unassembled WGS sequence"/>
</dbReference>
<dbReference type="Gene3D" id="3.40.50.10320">
    <property type="entry name" value="LmbE-like"/>
    <property type="match status" value="1"/>
</dbReference>
<dbReference type="OrthoDB" id="9790023at2"/>